<dbReference type="NCBIfam" id="TIGR04407">
    <property type="entry name" value="LptF_YjgP"/>
    <property type="match status" value="1"/>
</dbReference>
<dbReference type="Pfam" id="PF03739">
    <property type="entry name" value="LptF_LptG"/>
    <property type="match status" value="1"/>
</dbReference>
<dbReference type="GO" id="GO:0055085">
    <property type="term" value="P:transmembrane transport"/>
    <property type="evidence" value="ECO:0007669"/>
    <property type="project" value="InterPro"/>
</dbReference>
<name>A0A451D8R6_9GAMM</name>
<evidence type="ECO:0000256" key="10">
    <source>
        <dbReference type="ARBA" id="ARBA00023136"/>
    </source>
</evidence>
<dbReference type="AlphaFoldDB" id="A0A451D8R6"/>
<dbReference type="Proteomes" id="UP000294441">
    <property type="component" value="Chromosome 1"/>
</dbReference>
<evidence type="ECO:0000256" key="7">
    <source>
        <dbReference type="ARBA" id="ARBA00022519"/>
    </source>
</evidence>
<feature type="transmembrane region" description="Helical" evidence="12">
    <location>
        <begin position="101"/>
        <end position="120"/>
    </location>
</feature>
<evidence type="ECO:0000256" key="11">
    <source>
        <dbReference type="ARBA" id="ARBA00026081"/>
    </source>
</evidence>
<dbReference type="RefSeq" id="WP_157992802.1">
    <property type="nucleotide sequence ID" value="NZ_LR217713.1"/>
</dbReference>
<gene>
    <name evidence="13" type="primary">lptF</name>
    <name evidence="13" type="ORF">ERCICURV3402_566</name>
</gene>
<comment type="subunit">
    <text evidence="11">Component of the lipopolysaccharide transport and assembly complex. The LptBFG transporter is composed of two ATP-binding proteins (LptB) and two transmembrane proteins (LptF and LptG).</text>
</comment>
<feature type="transmembrane region" description="Helical" evidence="12">
    <location>
        <begin position="268"/>
        <end position="291"/>
    </location>
</feature>
<evidence type="ECO:0000313" key="13">
    <source>
        <dbReference type="EMBL" id="VFP82208.1"/>
    </source>
</evidence>
<comment type="function">
    <text evidence="1">Part of the ABC transporter complex LptBFG involved in the translocation of lipopolysaccharide (LPS) from the inner membrane to the outer membrane.</text>
</comment>
<proteinExistence type="inferred from homology"/>
<keyword evidence="7" id="KW-0997">Cell inner membrane</keyword>
<dbReference type="GO" id="GO:0015920">
    <property type="term" value="P:lipopolysaccharide transport"/>
    <property type="evidence" value="ECO:0007669"/>
    <property type="project" value="TreeGrafter"/>
</dbReference>
<dbReference type="GeneID" id="66304841"/>
<dbReference type="OrthoDB" id="9778062at2"/>
<dbReference type="GO" id="GO:0043190">
    <property type="term" value="C:ATP-binding cassette (ABC) transporter complex"/>
    <property type="evidence" value="ECO:0007669"/>
    <property type="project" value="InterPro"/>
</dbReference>
<dbReference type="PANTHER" id="PTHR33529:SF7">
    <property type="entry name" value="LIPOPOLYSACCHARIDE EXPORT SYSTEM PERMEASE PROTEIN LPTF"/>
    <property type="match status" value="1"/>
</dbReference>
<keyword evidence="6" id="KW-1003">Cell membrane</keyword>
<keyword evidence="8 12" id="KW-0812">Transmembrane</keyword>
<evidence type="ECO:0000256" key="8">
    <source>
        <dbReference type="ARBA" id="ARBA00022692"/>
    </source>
</evidence>
<dbReference type="InterPro" id="IPR030922">
    <property type="entry name" value="LptF"/>
</dbReference>
<feature type="transmembrane region" description="Helical" evidence="12">
    <location>
        <begin position="12"/>
        <end position="32"/>
    </location>
</feature>
<feature type="transmembrane region" description="Helical" evidence="12">
    <location>
        <begin position="62"/>
        <end position="80"/>
    </location>
</feature>
<comment type="similarity">
    <text evidence="3">Belongs to the LptF/LptG family.</text>
</comment>
<protein>
    <recommendedName>
        <fullName evidence="4">Lipopolysaccharide export system permease protein LptF</fullName>
    </recommendedName>
</protein>
<evidence type="ECO:0000256" key="3">
    <source>
        <dbReference type="ARBA" id="ARBA00007725"/>
    </source>
</evidence>
<evidence type="ECO:0000256" key="6">
    <source>
        <dbReference type="ARBA" id="ARBA00022475"/>
    </source>
</evidence>
<evidence type="ECO:0000256" key="4">
    <source>
        <dbReference type="ARBA" id="ARBA00014213"/>
    </source>
</evidence>
<evidence type="ECO:0000256" key="12">
    <source>
        <dbReference type="SAM" id="Phobius"/>
    </source>
</evidence>
<reference evidence="13 14" key="1">
    <citation type="submission" date="2019-02" db="EMBL/GenBank/DDBJ databases">
        <authorList>
            <person name="Manzano-Marin A."/>
            <person name="Manzano-Marin A."/>
        </authorList>
    </citation>
    <scope>NUCLEOTIDE SEQUENCE [LARGE SCALE GENOMIC DNA]</scope>
    <source>
        <strain evidence="13 14">ErCicurvipes</strain>
    </source>
</reference>
<evidence type="ECO:0000313" key="14">
    <source>
        <dbReference type="Proteomes" id="UP000294441"/>
    </source>
</evidence>
<sequence>MIITRYLVWETIKNQLIILFILLFIFFFQKLIKTLSSVEGGEIAINTILTILGLGMPKMAQLILPLSLFLSILITLGRLCTDSEITVMQACGFGHNSLIKVAMILITFTTLASILNNGWIEPWSTNYEHEILQKIRSNPGSAILSPKKFQTIENGQITLFIEERTGNQLKNIFLAKLRKKDNTIPYVIIAKNGKISDYSNNSSITTLSQGTCFQGHPVLDNFRITSFKNYQLILTHDQSITQKYNVDQINLNTLWVTSSSSPLNRSELHWRLTLVFSVLVMGLMAVPLGIANPRKSRIPSILIAIFLYLIFFLLQSLMHSASNQNRMNPALSMWIINFSYLTASILCNTWDTLLVRRLRAWFFHRGDL</sequence>
<evidence type="ECO:0000256" key="9">
    <source>
        <dbReference type="ARBA" id="ARBA00022989"/>
    </source>
</evidence>
<dbReference type="PANTHER" id="PTHR33529">
    <property type="entry name" value="SLR0882 PROTEIN-RELATED"/>
    <property type="match status" value="1"/>
</dbReference>
<evidence type="ECO:0000256" key="5">
    <source>
        <dbReference type="ARBA" id="ARBA00022448"/>
    </source>
</evidence>
<feature type="transmembrane region" description="Helical" evidence="12">
    <location>
        <begin position="298"/>
        <end position="318"/>
    </location>
</feature>
<comment type="subcellular location">
    <subcellularLocation>
        <location evidence="2">Cell inner membrane</location>
        <topology evidence="2">Multi-pass membrane protein</topology>
    </subcellularLocation>
</comment>
<keyword evidence="5" id="KW-0813">Transport</keyword>
<dbReference type="EMBL" id="LR217713">
    <property type="protein sequence ID" value="VFP82208.1"/>
    <property type="molecule type" value="Genomic_DNA"/>
</dbReference>
<keyword evidence="9 12" id="KW-1133">Transmembrane helix</keyword>
<evidence type="ECO:0000256" key="1">
    <source>
        <dbReference type="ARBA" id="ARBA00002265"/>
    </source>
</evidence>
<dbReference type="InterPro" id="IPR005495">
    <property type="entry name" value="LptG/LptF_permease"/>
</dbReference>
<feature type="transmembrane region" description="Helical" evidence="12">
    <location>
        <begin position="330"/>
        <end position="350"/>
    </location>
</feature>
<keyword evidence="10 12" id="KW-0472">Membrane</keyword>
<evidence type="ECO:0000256" key="2">
    <source>
        <dbReference type="ARBA" id="ARBA00004429"/>
    </source>
</evidence>
<organism evidence="13 14">
    <name type="scientific">Candidatus Erwinia haradaeae</name>
    <dbReference type="NCBI Taxonomy" id="1922217"/>
    <lineage>
        <taxon>Bacteria</taxon>
        <taxon>Pseudomonadati</taxon>
        <taxon>Pseudomonadota</taxon>
        <taxon>Gammaproteobacteria</taxon>
        <taxon>Enterobacterales</taxon>
        <taxon>Erwiniaceae</taxon>
        <taxon>Erwinia</taxon>
    </lineage>
</organism>
<accession>A0A451D8R6</accession>